<feature type="transmembrane region" description="Helical" evidence="8">
    <location>
        <begin position="83"/>
        <end position="101"/>
    </location>
</feature>
<evidence type="ECO:0000256" key="4">
    <source>
        <dbReference type="ARBA" id="ARBA00022801"/>
    </source>
</evidence>
<dbReference type="EMBL" id="JAMQON010000001">
    <property type="protein sequence ID" value="MDS0257852.1"/>
    <property type="molecule type" value="Genomic_DNA"/>
</dbReference>
<feature type="transmembrane region" description="Helical" evidence="8">
    <location>
        <begin position="346"/>
        <end position="365"/>
    </location>
</feature>
<keyword evidence="3 8" id="KW-0812">Transmembrane</keyword>
<dbReference type="CDD" id="cd06160">
    <property type="entry name" value="S2P-M50_like_2"/>
    <property type="match status" value="1"/>
</dbReference>
<keyword evidence="7 8" id="KW-0472">Membrane</keyword>
<dbReference type="Pfam" id="PF02163">
    <property type="entry name" value="Peptidase_M50"/>
    <property type="match status" value="1"/>
</dbReference>
<keyword evidence="2 10" id="KW-0645">Protease</keyword>
<keyword evidence="6 8" id="KW-1133">Transmembrane helix</keyword>
<dbReference type="InterPro" id="IPR044838">
    <property type="entry name" value="EGY1-like"/>
</dbReference>
<gene>
    <name evidence="10" type="ORF">NDI56_00355</name>
</gene>
<keyword evidence="5" id="KW-0809">Transit peptide</keyword>
<comment type="caution">
    <text evidence="10">The sequence shown here is derived from an EMBL/GenBank/DDBJ whole genome shotgun (WGS) entry which is preliminary data.</text>
</comment>
<dbReference type="PANTHER" id="PTHR31412:SF0">
    <property type="entry name" value="ZINC METALLOPROTEASE EGY1, CHLOROPLASTIC-RELATED"/>
    <property type="match status" value="1"/>
</dbReference>
<dbReference type="InterPro" id="IPR008915">
    <property type="entry name" value="Peptidase_M50"/>
</dbReference>
<keyword evidence="4" id="KW-0378">Hydrolase</keyword>
<proteinExistence type="predicted"/>
<evidence type="ECO:0000256" key="8">
    <source>
        <dbReference type="SAM" id="Phobius"/>
    </source>
</evidence>
<evidence type="ECO:0000256" key="3">
    <source>
        <dbReference type="ARBA" id="ARBA00022692"/>
    </source>
</evidence>
<evidence type="ECO:0000256" key="2">
    <source>
        <dbReference type="ARBA" id="ARBA00022670"/>
    </source>
</evidence>
<sequence>MSQQPSQSEPPGPERLADAFSVRDIDLTEAGVRYYGDPVADTTEVLRQVGPRFRQEGYRVRLRAESDEHVLVATERSLGVDGVPWTNVVLALATLVSTLYAGTRWYDLSVAADPGVLLRAWPFAAAVLGILAVHEFGHYALSRYHQVQASLPYFIPLPFNVIGTLGAVIKMQDNIPDRRALFDIGVAGPLAGLVATVAVTAVGVTLDPIRVSGGIITKLELGYPLLIRGIAAALGEPLAYSDPNLLPNPVVIGGWVGAFVTFLNLIPVGQLDGAHISRSLVGERMDAVQVVVPVLLFCLAGYLFMFEGGRGAPLWGFWGILAVVFARAGTATPLVEAPLGPRRRALGVLTLVLGALCFVPVPIAVSM</sequence>
<feature type="transmembrane region" description="Helical" evidence="8">
    <location>
        <begin position="153"/>
        <end position="172"/>
    </location>
</feature>
<dbReference type="GO" id="GO:0006508">
    <property type="term" value="P:proteolysis"/>
    <property type="evidence" value="ECO:0007669"/>
    <property type="project" value="UniProtKB-KW"/>
</dbReference>
<keyword evidence="11" id="KW-1185">Reference proteome</keyword>
<name>A0ABU2F6F2_9EURY</name>
<dbReference type="Proteomes" id="UP001259659">
    <property type="component" value="Unassembled WGS sequence"/>
</dbReference>
<feature type="transmembrane region" description="Helical" evidence="8">
    <location>
        <begin position="221"/>
        <end position="240"/>
    </location>
</feature>
<feature type="domain" description="Peptidase M50" evidence="9">
    <location>
        <begin position="123"/>
        <end position="284"/>
    </location>
</feature>
<dbReference type="RefSeq" id="WP_310917413.1">
    <property type="nucleotide sequence ID" value="NZ_JAMQON010000001.1"/>
</dbReference>
<evidence type="ECO:0000256" key="1">
    <source>
        <dbReference type="ARBA" id="ARBA00004141"/>
    </source>
</evidence>
<evidence type="ECO:0000256" key="7">
    <source>
        <dbReference type="ARBA" id="ARBA00023136"/>
    </source>
</evidence>
<feature type="transmembrane region" description="Helical" evidence="8">
    <location>
        <begin position="246"/>
        <end position="266"/>
    </location>
</feature>
<accession>A0ABU2F6F2</accession>
<evidence type="ECO:0000313" key="10">
    <source>
        <dbReference type="EMBL" id="MDS0257852.1"/>
    </source>
</evidence>
<evidence type="ECO:0000256" key="6">
    <source>
        <dbReference type="ARBA" id="ARBA00022989"/>
    </source>
</evidence>
<feature type="transmembrane region" description="Helical" evidence="8">
    <location>
        <begin position="287"/>
        <end position="306"/>
    </location>
</feature>
<dbReference type="GO" id="GO:0008233">
    <property type="term" value="F:peptidase activity"/>
    <property type="evidence" value="ECO:0007669"/>
    <property type="project" value="UniProtKB-KW"/>
</dbReference>
<reference evidence="10 11" key="1">
    <citation type="submission" date="2022-06" db="EMBL/GenBank/DDBJ databases">
        <title>Haloarcula sp. a new haloarchaeum isolate from saline soil.</title>
        <authorList>
            <person name="Strakova D."/>
            <person name="Galisteo C."/>
            <person name="Sanchez-Porro C."/>
            <person name="Ventosa A."/>
        </authorList>
    </citation>
    <scope>NUCLEOTIDE SEQUENCE [LARGE SCALE GENOMIC DNA]</scope>
    <source>
        <strain evidence="10 11">S1CR25-12</strain>
    </source>
</reference>
<feature type="transmembrane region" description="Helical" evidence="8">
    <location>
        <begin position="184"/>
        <end position="209"/>
    </location>
</feature>
<comment type="subcellular location">
    <subcellularLocation>
        <location evidence="1">Membrane</location>
        <topology evidence="1">Multi-pass membrane protein</topology>
    </subcellularLocation>
</comment>
<evidence type="ECO:0000259" key="9">
    <source>
        <dbReference type="Pfam" id="PF02163"/>
    </source>
</evidence>
<evidence type="ECO:0000313" key="11">
    <source>
        <dbReference type="Proteomes" id="UP001259659"/>
    </source>
</evidence>
<protein>
    <submittedName>
        <fullName evidence="10">Site-2 protease family protein</fullName>
    </submittedName>
</protein>
<feature type="transmembrane region" description="Helical" evidence="8">
    <location>
        <begin position="121"/>
        <end position="141"/>
    </location>
</feature>
<organism evidence="10 11">
    <name type="scientific">Haloarcula saliterrae</name>
    <dbReference type="NCBI Taxonomy" id="2950534"/>
    <lineage>
        <taxon>Archaea</taxon>
        <taxon>Methanobacteriati</taxon>
        <taxon>Methanobacteriota</taxon>
        <taxon>Stenosarchaea group</taxon>
        <taxon>Halobacteria</taxon>
        <taxon>Halobacteriales</taxon>
        <taxon>Haloarculaceae</taxon>
        <taxon>Haloarcula</taxon>
    </lineage>
</organism>
<evidence type="ECO:0000256" key="5">
    <source>
        <dbReference type="ARBA" id="ARBA00022946"/>
    </source>
</evidence>
<dbReference type="PANTHER" id="PTHR31412">
    <property type="entry name" value="ZINC METALLOPROTEASE EGY1"/>
    <property type="match status" value="1"/>
</dbReference>
<feature type="transmembrane region" description="Helical" evidence="8">
    <location>
        <begin position="312"/>
        <end position="334"/>
    </location>
</feature>